<evidence type="ECO:0000313" key="17">
    <source>
        <dbReference type="Proteomes" id="UP000509327"/>
    </source>
</evidence>
<dbReference type="RefSeq" id="WP_110897130.1">
    <property type="nucleotide sequence ID" value="NZ_CP054614.1"/>
</dbReference>
<evidence type="ECO:0000313" key="16">
    <source>
        <dbReference type="Proteomes" id="UP000247790"/>
    </source>
</evidence>
<evidence type="ECO:0000256" key="9">
    <source>
        <dbReference type="ARBA" id="ARBA00023136"/>
    </source>
</evidence>
<reference evidence="14 16" key="1">
    <citation type="submission" date="2018-06" db="EMBL/GenBank/DDBJ databases">
        <title>Genomic Encyclopedia of Type Strains, Phase III (KMG-III): the genomes of soil and plant-associated and newly described type strains.</title>
        <authorList>
            <person name="Whitman W."/>
        </authorList>
    </citation>
    <scope>NUCLEOTIDE SEQUENCE [LARGE SCALE GENOMIC DNA]</scope>
    <source>
        <strain evidence="14 16">CECT 7022</strain>
    </source>
</reference>
<evidence type="ECO:0000256" key="6">
    <source>
        <dbReference type="ARBA" id="ARBA00022989"/>
    </source>
</evidence>
<sequence length="331" mass="37403">MKHIVVTGAAGFLGSHLVQSLIHQGHRVTGIDNLSTGILRNLEEVMVNPRFVFHQADVTQPDSLDILADQQVHEIYHLASPASPKFYQADSIGTIWVNTQGTYHMLELARKKEARFLYSSTSEAYGDPEIHPQPESYRGNVNTWGPRACYDEAKRLGEVFCYEYYTKQQVSVRVARIFNTYSSGLRNDDGRVISNFVTQALTGQDITVYGDGSQTRSFCYVDDNIRGLQALMAEDKAEGEIINIGNPTEYSILEVAYLVKQLTGSDSNIVFLPLPEDDPKVRRPVIDKAREILNWEPKIALEEGLGRMIQHYRTMLLQERVQVQETSSNRC</sequence>
<evidence type="ECO:0000256" key="1">
    <source>
        <dbReference type="ARBA" id="ARBA00001911"/>
    </source>
</evidence>
<dbReference type="Pfam" id="PF01370">
    <property type="entry name" value="Epimerase"/>
    <property type="match status" value="1"/>
</dbReference>
<dbReference type="Proteomes" id="UP000509327">
    <property type="component" value="Chromosome"/>
</dbReference>
<evidence type="ECO:0000256" key="12">
    <source>
        <dbReference type="ARBA" id="ARBA00037859"/>
    </source>
</evidence>
<dbReference type="FunFam" id="3.40.50.720:FF:000065">
    <property type="entry name" value="UDP-glucuronic acid decarboxylase 1"/>
    <property type="match status" value="1"/>
</dbReference>
<keyword evidence="7" id="KW-0520">NAD</keyword>
<evidence type="ECO:0000256" key="3">
    <source>
        <dbReference type="ARBA" id="ARBA00022692"/>
    </source>
</evidence>
<evidence type="ECO:0000256" key="8">
    <source>
        <dbReference type="ARBA" id="ARBA00023034"/>
    </source>
</evidence>
<dbReference type="GO" id="GO:0070403">
    <property type="term" value="F:NAD+ binding"/>
    <property type="evidence" value="ECO:0007669"/>
    <property type="project" value="InterPro"/>
</dbReference>
<dbReference type="GO" id="GO:0033320">
    <property type="term" value="P:UDP-D-xylose biosynthetic process"/>
    <property type="evidence" value="ECO:0007669"/>
    <property type="project" value="UniProtKB-UniPathway"/>
</dbReference>
<evidence type="ECO:0000256" key="5">
    <source>
        <dbReference type="ARBA" id="ARBA00022968"/>
    </source>
</evidence>
<accession>A0A2V4V8Z0</accession>
<evidence type="ECO:0000259" key="13">
    <source>
        <dbReference type="Pfam" id="PF01370"/>
    </source>
</evidence>
<keyword evidence="10" id="KW-0325">Glycoprotein</keyword>
<reference evidence="15 17" key="2">
    <citation type="submission" date="2020-06" db="EMBL/GenBank/DDBJ databases">
        <title>Complete genome of Paenibacillus barcinonensis KACC11450.</title>
        <authorList>
            <person name="Kim M."/>
            <person name="Park Y.-J."/>
            <person name="Shin J.-H."/>
        </authorList>
    </citation>
    <scope>NUCLEOTIDE SEQUENCE [LARGE SCALE GENOMIC DNA]</scope>
    <source>
        <strain evidence="15 17">KACC11450</strain>
    </source>
</reference>
<proteinExistence type="predicted"/>
<keyword evidence="9" id="KW-0472">Membrane</keyword>
<dbReference type="EMBL" id="QJSW01000008">
    <property type="protein sequence ID" value="PYE48452.1"/>
    <property type="molecule type" value="Genomic_DNA"/>
</dbReference>
<dbReference type="PANTHER" id="PTHR43078">
    <property type="entry name" value="UDP-GLUCURONIC ACID DECARBOXYLASE-RELATED"/>
    <property type="match status" value="1"/>
</dbReference>
<evidence type="ECO:0000256" key="7">
    <source>
        <dbReference type="ARBA" id="ARBA00023027"/>
    </source>
</evidence>
<dbReference type="InterPro" id="IPR044516">
    <property type="entry name" value="UXS-like"/>
</dbReference>
<keyword evidence="11" id="KW-0456">Lyase</keyword>
<evidence type="ECO:0000256" key="4">
    <source>
        <dbReference type="ARBA" id="ARBA00022793"/>
    </source>
</evidence>
<dbReference type="Proteomes" id="UP000247790">
    <property type="component" value="Unassembled WGS sequence"/>
</dbReference>
<dbReference type="OrthoDB" id="9771073at2"/>
<keyword evidence="5" id="KW-0735">Signal-anchor</keyword>
<gene>
    <name evidence="14" type="ORF">DFQ00_10842</name>
    <name evidence="15" type="ORF">HUB98_23185</name>
</gene>
<comment type="subcellular location">
    <subcellularLocation>
        <location evidence="2">Golgi apparatus membrane</location>
        <topology evidence="2">Single-pass type II membrane protein</topology>
    </subcellularLocation>
    <subcellularLocation>
        <location evidence="12">Golgi apparatus</location>
        <location evidence="12">Golgi stack membrane</location>
    </subcellularLocation>
</comment>
<dbReference type="PANTHER" id="PTHR43078:SF6">
    <property type="entry name" value="UDP-GLUCURONIC ACID DECARBOXYLASE 1"/>
    <property type="match status" value="1"/>
</dbReference>
<dbReference type="SUPFAM" id="SSF51735">
    <property type="entry name" value="NAD(P)-binding Rossmann-fold domains"/>
    <property type="match status" value="1"/>
</dbReference>
<dbReference type="InterPro" id="IPR001509">
    <property type="entry name" value="Epimerase_deHydtase"/>
</dbReference>
<dbReference type="GO" id="GO:0048040">
    <property type="term" value="F:UDP-glucuronate decarboxylase activity"/>
    <property type="evidence" value="ECO:0007669"/>
    <property type="project" value="TreeGrafter"/>
</dbReference>
<organism evidence="14 16">
    <name type="scientific">Paenibacillus barcinonensis</name>
    <dbReference type="NCBI Taxonomy" id="198119"/>
    <lineage>
        <taxon>Bacteria</taxon>
        <taxon>Bacillati</taxon>
        <taxon>Bacillota</taxon>
        <taxon>Bacilli</taxon>
        <taxon>Bacillales</taxon>
        <taxon>Paenibacillaceae</taxon>
        <taxon>Paenibacillus</taxon>
    </lineage>
</organism>
<evidence type="ECO:0000313" key="14">
    <source>
        <dbReference type="EMBL" id="PYE48452.1"/>
    </source>
</evidence>
<keyword evidence="4" id="KW-0210">Decarboxylase</keyword>
<dbReference type="EMBL" id="CP054614">
    <property type="protein sequence ID" value="QKS58837.1"/>
    <property type="molecule type" value="Genomic_DNA"/>
</dbReference>
<comment type="cofactor">
    <cofactor evidence="1">
        <name>NAD(+)</name>
        <dbReference type="ChEBI" id="CHEBI:57540"/>
    </cofactor>
</comment>
<evidence type="ECO:0000256" key="11">
    <source>
        <dbReference type="ARBA" id="ARBA00023239"/>
    </source>
</evidence>
<dbReference type="AlphaFoldDB" id="A0A2V4V8Z0"/>
<dbReference type="Gene3D" id="3.40.50.720">
    <property type="entry name" value="NAD(P)-binding Rossmann-like Domain"/>
    <property type="match status" value="1"/>
</dbReference>
<keyword evidence="6" id="KW-1133">Transmembrane helix</keyword>
<evidence type="ECO:0000256" key="10">
    <source>
        <dbReference type="ARBA" id="ARBA00023180"/>
    </source>
</evidence>
<dbReference type="InterPro" id="IPR036291">
    <property type="entry name" value="NAD(P)-bd_dom_sf"/>
</dbReference>
<dbReference type="CDD" id="cd05230">
    <property type="entry name" value="UGD_SDR_e"/>
    <property type="match status" value="1"/>
</dbReference>
<name>A0A2V4V8Z0_PAEBA</name>
<feature type="domain" description="NAD-dependent epimerase/dehydratase" evidence="13">
    <location>
        <begin position="4"/>
        <end position="245"/>
    </location>
</feature>
<evidence type="ECO:0000313" key="15">
    <source>
        <dbReference type="EMBL" id="QKS58837.1"/>
    </source>
</evidence>
<evidence type="ECO:0000256" key="2">
    <source>
        <dbReference type="ARBA" id="ARBA00004323"/>
    </source>
</evidence>
<keyword evidence="8" id="KW-0333">Golgi apparatus</keyword>
<keyword evidence="17" id="KW-1185">Reference proteome</keyword>
<protein>
    <submittedName>
        <fullName evidence="15">SDR family oxidoreductase</fullName>
    </submittedName>
    <submittedName>
        <fullName evidence="14">UDP-glucuronate decarboxylase</fullName>
    </submittedName>
</protein>
<dbReference type="UniPathway" id="UPA00796">
    <property type="reaction ID" value="UER00771"/>
</dbReference>
<keyword evidence="3" id="KW-0812">Transmembrane</keyword>
<dbReference type="GO" id="GO:0005737">
    <property type="term" value="C:cytoplasm"/>
    <property type="evidence" value="ECO:0007669"/>
    <property type="project" value="TreeGrafter"/>
</dbReference>
<dbReference type="GO" id="GO:0042732">
    <property type="term" value="P:D-xylose metabolic process"/>
    <property type="evidence" value="ECO:0007669"/>
    <property type="project" value="InterPro"/>
</dbReference>